<feature type="region of interest" description="Disordered" evidence="2">
    <location>
        <begin position="58"/>
        <end position="99"/>
    </location>
</feature>
<protein>
    <submittedName>
        <fullName evidence="3">Uncharacterized protein</fullName>
    </submittedName>
</protein>
<feature type="compositionally biased region" description="Acidic residues" evidence="2">
    <location>
        <begin position="66"/>
        <end position="93"/>
    </location>
</feature>
<dbReference type="AlphaFoldDB" id="A0A813NYW5"/>
<dbReference type="InterPro" id="IPR026182">
    <property type="entry name" value="ANAPC15"/>
</dbReference>
<proteinExistence type="predicted"/>
<keyword evidence="4" id="KW-1185">Reference proteome</keyword>
<dbReference type="GO" id="GO:0090266">
    <property type="term" value="P:regulation of mitotic cell cycle spindle assembly checkpoint"/>
    <property type="evidence" value="ECO:0007669"/>
    <property type="project" value="InterPro"/>
</dbReference>
<reference evidence="3" key="1">
    <citation type="submission" date="2021-02" db="EMBL/GenBank/DDBJ databases">
        <authorList>
            <person name="Nowell W R."/>
        </authorList>
    </citation>
    <scope>NUCLEOTIDE SEQUENCE</scope>
    <source>
        <strain evidence="3">Ploen Becks lab</strain>
    </source>
</reference>
<evidence type="ECO:0000256" key="2">
    <source>
        <dbReference type="SAM" id="MobiDB-lite"/>
    </source>
</evidence>
<dbReference type="GO" id="GO:0005680">
    <property type="term" value="C:anaphase-promoting complex"/>
    <property type="evidence" value="ECO:0007669"/>
    <property type="project" value="InterPro"/>
</dbReference>
<accession>A0A813NYW5</accession>
<dbReference type="Pfam" id="PF15243">
    <property type="entry name" value="ANAPC15"/>
    <property type="match status" value="1"/>
</dbReference>
<keyword evidence="1" id="KW-0175">Coiled coil</keyword>
<dbReference type="EMBL" id="CAJNOC010000313">
    <property type="protein sequence ID" value="CAF0743466.1"/>
    <property type="molecule type" value="Genomic_DNA"/>
</dbReference>
<evidence type="ECO:0000256" key="1">
    <source>
        <dbReference type="SAM" id="Coils"/>
    </source>
</evidence>
<name>A0A813NYW5_9BILA</name>
<evidence type="ECO:0000313" key="3">
    <source>
        <dbReference type="EMBL" id="CAF0743466.1"/>
    </source>
</evidence>
<comment type="caution">
    <text evidence="3">The sequence shown here is derived from an EMBL/GenBank/DDBJ whole genome shotgun (WGS) entry which is preliminary data.</text>
</comment>
<organism evidence="3 4">
    <name type="scientific">Brachionus calyciflorus</name>
    <dbReference type="NCBI Taxonomy" id="104777"/>
    <lineage>
        <taxon>Eukaryota</taxon>
        <taxon>Metazoa</taxon>
        <taxon>Spiralia</taxon>
        <taxon>Gnathifera</taxon>
        <taxon>Rotifera</taxon>
        <taxon>Eurotatoria</taxon>
        <taxon>Monogononta</taxon>
        <taxon>Pseudotrocha</taxon>
        <taxon>Ploima</taxon>
        <taxon>Brachionidae</taxon>
        <taxon>Brachionus</taxon>
    </lineage>
</organism>
<dbReference type="Proteomes" id="UP000663879">
    <property type="component" value="Unassembled WGS sequence"/>
</dbReference>
<gene>
    <name evidence="3" type="ORF">OXX778_LOCUS3517</name>
</gene>
<sequence length="99" mass="11427">MNSSITPLWASLLPPVCNPLWFTADCPKNEEAELAFLEEEIEQEKMQLKEQSQDWLAIEQRSNVEQVEDEQDYDETEEESYMGDAASGDDEVEPQTPTW</sequence>
<feature type="coiled-coil region" evidence="1">
    <location>
        <begin position="27"/>
        <end position="54"/>
    </location>
</feature>
<evidence type="ECO:0000313" key="4">
    <source>
        <dbReference type="Proteomes" id="UP000663879"/>
    </source>
</evidence>